<keyword evidence="4 10" id="KW-0441">Lipid A biosynthesis</keyword>
<evidence type="ECO:0000256" key="2">
    <source>
        <dbReference type="ARBA" id="ARBA00022516"/>
    </source>
</evidence>
<keyword evidence="8 10" id="KW-0472">Membrane</keyword>
<comment type="function">
    <text evidence="10">Hydrolyzes the pyrophosphate bond of UDP-2,3-diacylglucosamine to yield 2,3-diacylglucosamine 1-phosphate (lipid X) and UMP by catalyzing the attack of water at the alpha-P atom. Involved in the biosynthesis of lipid A, a phosphorylated glycolipid that anchors the lipopolysaccharide to the outer membrane of the cell.</text>
</comment>
<keyword evidence="13" id="KW-1185">Reference proteome</keyword>
<dbReference type="GO" id="GO:0005737">
    <property type="term" value="C:cytoplasm"/>
    <property type="evidence" value="ECO:0007669"/>
    <property type="project" value="InterPro"/>
</dbReference>
<dbReference type="Gene3D" id="3.60.21.10">
    <property type="match status" value="1"/>
</dbReference>
<feature type="binding site" evidence="10">
    <location>
        <position position="60"/>
    </location>
    <ligand>
        <name>Mn(2+)</name>
        <dbReference type="ChEBI" id="CHEBI:29035"/>
        <label>1</label>
    </ligand>
</feature>
<dbReference type="GO" id="GO:0008758">
    <property type="term" value="F:UDP-2,3-diacylglucosamine hydrolase activity"/>
    <property type="evidence" value="ECO:0007669"/>
    <property type="project" value="UniProtKB-UniRule"/>
</dbReference>
<dbReference type="GO" id="GO:0030145">
    <property type="term" value="F:manganese ion binding"/>
    <property type="evidence" value="ECO:0007669"/>
    <property type="project" value="UniProtKB-UniRule"/>
</dbReference>
<dbReference type="AlphaFoldDB" id="A0A936Z8V8"/>
<feature type="binding site" evidence="10">
    <location>
        <position position="180"/>
    </location>
    <ligand>
        <name>substrate</name>
    </ligand>
</feature>
<comment type="catalytic activity">
    <reaction evidence="10">
        <text>UDP-2-N,3-O-bis[(3R)-3-hydroxytetradecanoyl]-alpha-D-glucosamine + H2O = 2-N,3-O-bis[(3R)-3-hydroxytetradecanoyl]-alpha-D-glucosaminyl 1-phosphate + UMP + 2 H(+)</text>
        <dbReference type="Rhea" id="RHEA:25213"/>
        <dbReference type="ChEBI" id="CHEBI:15377"/>
        <dbReference type="ChEBI" id="CHEBI:15378"/>
        <dbReference type="ChEBI" id="CHEBI:57865"/>
        <dbReference type="ChEBI" id="CHEBI:57957"/>
        <dbReference type="ChEBI" id="CHEBI:78847"/>
        <dbReference type="EC" id="3.6.1.54"/>
    </reaction>
</comment>
<feature type="binding site" evidence="10">
    <location>
        <position position="134"/>
    </location>
    <ligand>
        <name>Mn(2+)</name>
        <dbReference type="ChEBI" id="CHEBI:29035"/>
        <label>2</label>
    </ligand>
</feature>
<dbReference type="InterPro" id="IPR029052">
    <property type="entry name" value="Metallo-depent_PP-like"/>
</dbReference>
<dbReference type="SUPFAM" id="SSF56300">
    <property type="entry name" value="Metallo-dependent phosphatases"/>
    <property type="match status" value="1"/>
</dbReference>
<keyword evidence="1 10" id="KW-1003">Cell membrane</keyword>
<gene>
    <name evidence="10" type="primary">lpxH</name>
    <name evidence="12" type="ORF">JJ685_27255</name>
</gene>
<accession>A0A936Z8V8</accession>
<name>A0A936Z8V8_9BURK</name>
<comment type="caution">
    <text evidence="10">Lacks conserved residue(s) required for the propagation of feature annotation.</text>
</comment>
<comment type="cofactor">
    <cofactor evidence="10">
        <name>Mn(2+)</name>
        <dbReference type="ChEBI" id="CHEBI:29035"/>
    </cofactor>
    <text evidence="10">Binds 2 Mn(2+) ions per subunit in a binuclear metal center.</text>
</comment>
<organism evidence="12 13">
    <name type="scientific">Ramlibacter monticola</name>
    <dbReference type="NCBI Taxonomy" id="1926872"/>
    <lineage>
        <taxon>Bacteria</taxon>
        <taxon>Pseudomonadati</taxon>
        <taxon>Pseudomonadota</taxon>
        <taxon>Betaproteobacteria</taxon>
        <taxon>Burkholderiales</taxon>
        <taxon>Comamonadaceae</taxon>
        <taxon>Ramlibacter</taxon>
    </lineage>
</organism>
<evidence type="ECO:0000313" key="12">
    <source>
        <dbReference type="EMBL" id="MBL0394867.1"/>
    </source>
</evidence>
<dbReference type="Proteomes" id="UP000599109">
    <property type="component" value="Unassembled WGS sequence"/>
</dbReference>
<feature type="binding site" evidence="10">
    <location>
        <position position="216"/>
    </location>
    <ligand>
        <name>Mn(2+)</name>
        <dbReference type="ChEBI" id="CHEBI:29035"/>
        <label>1</label>
    </ligand>
</feature>
<dbReference type="GO" id="GO:0009245">
    <property type="term" value="P:lipid A biosynthetic process"/>
    <property type="evidence" value="ECO:0007669"/>
    <property type="project" value="UniProtKB-UniRule"/>
</dbReference>
<dbReference type="EC" id="3.6.1.54" evidence="10"/>
<keyword evidence="2 10" id="KW-0444">Lipid biosynthesis</keyword>
<feature type="domain" description="Calcineurin-like phosphoesterase" evidence="11">
    <location>
        <begin position="26"/>
        <end position="217"/>
    </location>
</feature>
<evidence type="ECO:0000256" key="7">
    <source>
        <dbReference type="ARBA" id="ARBA00023098"/>
    </source>
</evidence>
<feature type="binding site" evidence="10">
    <location>
        <position position="31"/>
    </location>
    <ligand>
        <name>Mn(2+)</name>
        <dbReference type="ChEBI" id="CHEBI:29035"/>
        <label>1</label>
    </ligand>
</feature>
<dbReference type="InterPro" id="IPR043461">
    <property type="entry name" value="LpxH-like"/>
</dbReference>
<keyword evidence="9 10" id="KW-0464">Manganese</keyword>
<evidence type="ECO:0000313" key="13">
    <source>
        <dbReference type="Proteomes" id="UP000599109"/>
    </source>
</evidence>
<evidence type="ECO:0000256" key="4">
    <source>
        <dbReference type="ARBA" id="ARBA00022556"/>
    </source>
</evidence>
<feature type="binding site" evidence="10">
    <location>
        <position position="142"/>
    </location>
    <ligand>
        <name>substrate</name>
    </ligand>
</feature>
<feature type="binding site" evidence="10">
    <location>
        <position position="99"/>
    </location>
    <ligand>
        <name>Mn(2+)</name>
        <dbReference type="ChEBI" id="CHEBI:29035"/>
        <label>2</label>
    </ligand>
</feature>
<keyword evidence="3 10" id="KW-0997">Cell inner membrane</keyword>
<comment type="subcellular location">
    <subcellularLocation>
        <location evidence="10">Cell inner membrane</location>
        <topology evidence="10">Peripheral membrane protein</topology>
        <orientation evidence="10">Cytoplasmic side</orientation>
    </subcellularLocation>
</comment>
<dbReference type="PANTHER" id="PTHR34990:SF1">
    <property type="entry name" value="UDP-2,3-DIACYLGLUCOSAMINE HYDROLASE"/>
    <property type="match status" value="1"/>
</dbReference>
<proteinExistence type="inferred from homology"/>
<dbReference type="Pfam" id="PF00149">
    <property type="entry name" value="Metallophos"/>
    <property type="match status" value="1"/>
</dbReference>
<dbReference type="GO" id="GO:0019897">
    <property type="term" value="C:extrinsic component of plasma membrane"/>
    <property type="evidence" value="ECO:0007669"/>
    <property type="project" value="UniProtKB-UniRule"/>
</dbReference>
<evidence type="ECO:0000256" key="3">
    <source>
        <dbReference type="ARBA" id="ARBA00022519"/>
    </source>
</evidence>
<evidence type="ECO:0000256" key="5">
    <source>
        <dbReference type="ARBA" id="ARBA00022723"/>
    </source>
</evidence>
<dbReference type="EMBL" id="JAEQNE010000010">
    <property type="protein sequence ID" value="MBL0394867.1"/>
    <property type="molecule type" value="Genomic_DNA"/>
</dbReference>
<dbReference type="HAMAP" id="MF_00575">
    <property type="entry name" value="LpxH"/>
    <property type="match status" value="1"/>
</dbReference>
<protein>
    <recommendedName>
        <fullName evidence="10">UDP-2,3-diacylglucosamine hydrolase</fullName>
        <ecNumber evidence="10">3.6.1.54</ecNumber>
    </recommendedName>
    <alternativeName>
        <fullName evidence="10">UDP-2,3-diacylglucosamine diphosphatase</fullName>
    </alternativeName>
</protein>
<evidence type="ECO:0000256" key="8">
    <source>
        <dbReference type="ARBA" id="ARBA00023136"/>
    </source>
</evidence>
<evidence type="ECO:0000256" key="10">
    <source>
        <dbReference type="HAMAP-Rule" id="MF_00575"/>
    </source>
</evidence>
<reference evidence="12 13" key="1">
    <citation type="journal article" date="2017" name="Int. J. Syst. Evol. Microbiol.">
        <title>Ramlibacter monticola sp. nov., isolated from forest soil.</title>
        <authorList>
            <person name="Chaudhary D.K."/>
            <person name="Kim J."/>
        </authorList>
    </citation>
    <scope>NUCLEOTIDE SEQUENCE [LARGE SCALE GENOMIC DNA]</scope>
    <source>
        <strain evidence="12 13">KACC 19175</strain>
    </source>
</reference>
<comment type="similarity">
    <text evidence="10">Belongs to the LpxH family.</text>
</comment>
<comment type="caution">
    <text evidence="12">The sequence shown here is derived from an EMBL/GenBank/DDBJ whole genome shotgun (WGS) entry which is preliminary data.</text>
</comment>
<evidence type="ECO:0000259" key="11">
    <source>
        <dbReference type="Pfam" id="PF00149"/>
    </source>
</evidence>
<feature type="binding site" evidence="10">
    <location>
        <position position="184"/>
    </location>
    <ligand>
        <name>substrate</name>
    </ligand>
</feature>
<evidence type="ECO:0000256" key="9">
    <source>
        <dbReference type="ARBA" id="ARBA00023211"/>
    </source>
</evidence>
<dbReference type="PANTHER" id="PTHR34990">
    <property type="entry name" value="UDP-2,3-DIACYLGLUCOSAMINE HYDROLASE-RELATED"/>
    <property type="match status" value="1"/>
</dbReference>
<evidence type="ECO:0000256" key="6">
    <source>
        <dbReference type="ARBA" id="ARBA00022801"/>
    </source>
</evidence>
<feature type="binding site" evidence="10">
    <location>
        <position position="214"/>
    </location>
    <ligand>
        <name>substrate</name>
    </ligand>
</feature>
<comment type="pathway">
    <text evidence="10">Glycolipid biosynthesis; lipid IV(A) biosynthesis; lipid IV(A) from (3R)-3-hydroxytetradecanoyl-[acyl-carrier-protein] and UDP-N-acetyl-alpha-D-glucosamine: step 4/6.</text>
</comment>
<dbReference type="InterPro" id="IPR010138">
    <property type="entry name" value="UDP-diacylglucosamine_Hdrlase"/>
</dbReference>
<feature type="binding site" evidence="10">
    <location>
        <position position="60"/>
    </location>
    <ligand>
        <name>Mn(2+)</name>
        <dbReference type="ChEBI" id="CHEBI:29035"/>
        <label>2</label>
    </ligand>
</feature>
<dbReference type="NCBIfam" id="NF003743">
    <property type="entry name" value="PRK05340.1"/>
    <property type="match status" value="1"/>
</dbReference>
<sequence length="261" mass="28637">MNTGVSAPAPQAQELRAPPGWRSVECISDLHLQADRPATFEAWRRYLAATTADAVFLLGDIFEAWIGDDVLAAGGFEAGCAEVLRAAAQRIPLFFIVGNRDFLVGAGLARATGLTLLRDPTVLAFGERRWLLSHGDELCVGDTDYQAFRRQVRSEPWQQGFLAQPLSVRQALARGMRKESDALKATDRIYSDVDTATALQWLRAADAEVLVHGHTHLPAEHALDARHRRIVLTDWDAEAVPPRGEALRIGRDGTVQRVGLA</sequence>
<keyword evidence="5 10" id="KW-0479">Metal-binding</keyword>
<feature type="binding site" evidence="10">
    <location>
        <position position="29"/>
    </location>
    <ligand>
        <name>Mn(2+)</name>
        <dbReference type="ChEBI" id="CHEBI:29035"/>
        <label>1</label>
    </ligand>
</feature>
<keyword evidence="6 10" id="KW-0378">Hydrolase</keyword>
<dbReference type="InterPro" id="IPR004843">
    <property type="entry name" value="Calcineurin-like_PHP"/>
</dbReference>
<dbReference type="CDD" id="cd07398">
    <property type="entry name" value="MPP_YbbF-LpxH"/>
    <property type="match status" value="1"/>
</dbReference>
<feature type="binding site" evidence="10">
    <location>
        <begin position="99"/>
        <end position="100"/>
    </location>
    <ligand>
        <name>substrate</name>
    </ligand>
</feature>
<feature type="binding site" evidence="10">
    <location>
        <position position="214"/>
    </location>
    <ligand>
        <name>Mn(2+)</name>
        <dbReference type="ChEBI" id="CHEBI:29035"/>
        <label>2</label>
    </ligand>
</feature>
<dbReference type="NCBIfam" id="TIGR01854">
    <property type="entry name" value="lipid_A_lpxH"/>
    <property type="match status" value="1"/>
</dbReference>
<evidence type="ECO:0000256" key="1">
    <source>
        <dbReference type="ARBA" id="ARBA00022475"/>
    </source>
</evidence>
<keyword evidence="7 10" id="KW-0443">Lipid metabolism</keyword>